<dbReference type="PANTHER" id="PTHR11102">
    <property type="entry name" value="SEL-1-LIKE PROTEIN"/>
    <property type="match status" value="1"/>
</dbReference>
<dbReference type="InterPro" id="IPR006597">
    <property type="entry name" value="Sel1-like"/>
</dbReference>
<dbReference type="Gene3D" id="3.40.50.300">
    <property type="entry name" value="P-loop containing nucleotide triphosphate hydrolases"/>
    <property type="match status" value="1"/>
</dbReference>
<accession>A0ABV5HH24</accession>
<dbReference type="SUPFAM" id="SSF52540">
    <property type="entry name" value="P-loop containing nucleoside triphosphate hydrolases"/>
    <property type="match status" value="1"/>
</dbReference>
<keyword evidence="3" id="KW-1185">Reference proteome</keyword>
<dbReference type="Gene3D" id="1.25.40.10">
    <property type="entry name" value="Tetratricopeptide repeat domain"/>
    <property type="match status" value="1"/>
</dbReference>
<dbReference type="RefSeq" id="WP_278010088.1">
    <property type="nucleotide sequence ID" value="NZ_CP121112.1"/>
</dbReference>
<evidence type="ECO:0000313" key="2">
    <source>
        <dbReference type="EMBL" id="MFB9110600.1"/>
    </source>
</evidence>
<evidence type="ECO:0000259" key="1">
    <source>
        <dbReference type="SMART" id="SM00382"/>
    </source>
</evidence>
<dbReference type="InterPro" id="IPR011990">
    <property type="entry name" value="TPR-like_helical_dom_sf"/>
</dbReference>
<evidence type="ECO:0000313" key="3">
    <source>
        <dbReference type="Proteomes" id="UP001589562"/>
    </source>
</evidence>
<protein>
    <submittedName>
        <fullName evidence="2">Tetratricopeptide repeat protein</fullName>
    </submittedName>
</protein>
<dbReference type="EMBL" id="JBHMFE010000045">
    <property type="protein sequence ID" value="MFB9110600.1"/>
    <property type="molecule type" value="Genomic_DNA"/>
</dbReference>
<gene>
    <name evidence="2" type="ORF">ACFFVK_18605</name>
</gene>
<dbReference type="SMART" id="SM00671">
    <property type="entry name" value="SEL1"/>
    <property type="match status" value="3"/>
</dbReference>
<proteinExistence type="predicted"/>
<comment type="caution">
    <text evidence="2">The sequence shown here is derived from an EMBL/GenBank/DDBJ whole genome shotgun (WGS) entry which is preliminary data.</text>
</comment>
<dbReference type="SMART" id="SM00382">
    <property type="entry name" value="AAA"/>
    <property type="match status" value="1"/>
</dbReference>
<dbReference type="InterPro" id="IPR019734">
    <property type="entry name" value="TPR_rpt"/>
</dbReference>
<sequence length="777" mass="92370">MDNKEKNKGTWFLEQLNLYQSANSDSDSVKRNFIIRVNEFETIINSLKNKGNNDPLQHELILGRRGSGKSTLLKRIQIEIDEKSQFSTKYIAVNLAEEQAGIYRLFDLWEQVIEELICKLNLELKLKDFKEFKLEQEFTRYLYQVIHEICSNENKKIVLLLDNFDRIVENFTDDGNLLRETLINYNDIQIIAGSTRMDEHFWQYDKPFYEFFRRHRLEALSSEEINTLINHWSLSLEIPELKDYVEHNRGKIENIRILTDGLPRTLQFFIQILLQNSQLYGYEYLRKVMDNTTPLYQERLNYLTPQLRKIISEMAFIWEACTTKQLVEKCRMESKLISANLKTLIDKGIVEKIETSKRNHLYRISERFFNMWLIITQGNPEQKRKAKWLSIFLENWYDVNDFKKLADEHIHNLKVNKLGYNQALVVSKALSQCKYISIFERDTIIELTENLNDEHNYDNLLELPKKYSIIRKEVGKLIKEKKNQEAIKLILEIENEEDGIKFSLLGDLYFHSNDKKNSEKYLLLAIEKGKLNKTYNLAVLFHQQKKYSEAKKYYLLSIENNNNPDSNFNLGLLFHEQGKVKDAEKYYLEAIRSGNDDALYNLALLYDENENYELSEKYYLLAIEKNDDHAMNNLAIQYYFNNYNKEKSLELIEKYNKINFESKAVQPQIIIEVWNGIFDNLEGRLINDFQENHFENLDLIICQLLIHQQKRLILKLFNNEEFGEELQGRYAILYYVTLILNNLSKENLELKIPPEISVTVNDVISEISERQKKYEYL</sequence>
<dbReference type="PANTHER" id="PTHR11102:SF160">
    <property type="entry name" value="ERAD-ASSOCIATED E3 UBIQUITIN-PROTEIN LIGASE COMPONENT HRD3"/>
    <property type="match status" value="1"/>
</dbReference>
<dbReference type="InterPro" id="IPR050767">
    <property type="entry name" value="Sel1_AlgK"/>
</dbReference>
<dbReference type="Pfam" id="PF13181">
    <property type="entry name" value="TPR_8"/>
    <property type="match status" value="1"/>
</dbReference>
<reference evidence="2 3" key="1">
    <citation type="submission" date="2024-09" db="EMBL/GenBank/DDBJ databases">
        <authorList>
            <person name="Sun Q."/>
            <person name="Mori K."/>
        </authorList>
    </citation>
    <scope>NUCLEOTIDE SEQUENCE [LARGE SCALE GENOMIC DNA]</scope>
    <source>
        <strain evidence="2 3">CECT 8365</strain>
    </source>
</reference>
<dbReference type="Pfam" id="PF13432">
    <property type="entry name" value="TPR_16"/>
    <property type="match status" value="1"/>
</dbReference>
<dbReference type="InterPro" id="IPR036388">
    <property type="entry name" value="WH-like_DNA-bd_sf"/>
</dbReference>
<dbReference type="SMART" id="SM00028">
    <property type="entry name" value="TPR"/>
    <property type="match status" value="3"/>
</dbReference>
<dbReference type="SUPFAM" id="SSF81901">
    <property type="entry name" value="HCP-like"/>
    <property type="match status" value="1"/>
</dbReference>
<name>A0ABV5HH24_9FLAO</name>
<dbReference type="Gene3D" id="1.10.10.10">
    <property type="entry name" value="Winged helix-like DNA-binding domain superfamily/Winged helix DNA-binding domain"/>
    <property type="match status" value="1"/>
</dbReference>
<dbReference type="InterPro" id="IPR027417">
    <property type="entry name" value="P-loop_NTPase"/>
</dbReference>
<organism evidence="2 3">
    <name type="scientific">Flavobacterium gyeonganense</name>
    <dbReference type="NCBI Taxonomy" id="1310418"/>
    <lineage>
        <taxon>Bacteria</taxon>
        <taxon>Pseudomonadati</taxon>
        <taxon>Bacteroidota</taxon>
        <taxon>Flavobacteriia</taxon>
        <taxon>Flavobacteriales</taxon>
        <taxon>Flavobacteriaceae</taxon>
        <taxon>Flavobacterium</taxon>
    </lineage>
</organism>
<dbReference type="InterPro" id="IPR003593">
    <property type="entry name" value="AAA+_ATPase"/>
</dbReference>
<feature type="domain" description="AAA+ ATPase" evidence="1">
    <location>
        <begin position="55"/>
        <end position="231"/>
    </location>
</feature>
<dbReference type="Proteomes" id="UP001589562">
    <property type="component" value="Unassembled WGS sequence"/>
</dbReference>